<accession>A0A095Z8B2</accession>
<evidence type="ECO:0000256" key="2">
    <source>
        <dbReference type="ARBA" id="ARBA00012261"/>
    </source>
</evidence>
<evidence type="ECO:0000256" key="1">
    <source>
        <dbReference type="ARBA" id="ARBA00010699"/>
    </source>
</evidence>
<keyword evidence="9" id="KW-1185">Reference proteome</keyword>
<dbReference type="CDD" id="cd08646">
    <property type="entry name" value="FMT_core_Met-tRNA-FMT_N"/>
    <property type="match status" value="1"/>
</dbReference>
<dbReference type="RefSeq" id="WP_036558864.1">
    <property type="nucleotide sequence ID" value="NZ_JRNI01000019.1"/>
</dbReference>
<evidence type="ECO:0000256" key="3">
    <source>
        <dbReference type="ARBA" id="ARBA00022679"/>
    </source>
</evidence>
<keyword evidence="4 5" id="KW-0648">Protein biosynthesis</keyword>
<dbReference type="Pfam" id="PF00551">
    <property type="entry name" value="Formyl_trans_N"/>
    <property type="match status" value="1"/>
</dbReference>
<evidence type="ECO:0000259" key="7">
    <source>
        <dbReference type="Pfam" id="PF02911"/>
    </source>
</evidence>
<dbReference type="InterPro" id="IPR005794">
    <property type="entry name" value="Fmt"/>
</dbReference>
<dbReference type="InterPro" id="IPR044135">
    <property type="entry name" value="Met-tRNA-FMT_C"/>
</dbReference>
<comment type="caution">
    <text evidence="8">The sequence shown here is derived from an EMBL/GenBank/DDBJ whole genome shotgun (WGS) entry which is preliminary data.</text>
</comment>
<dbReference type="eggNOG" id="COG0223">
    <property type="taxonomic scope" value="Bacteria"/>
</dbReference>
<feature type="domain" description="Formyl transferase C-terminal" evidence="7">
    <location>
        <begin position="213"/>
        <end position="311"/>
    </location>
</feature>
<comment type="similarity">
    <text evidence="1 5">Belongs to the Fmt family.</text>
</comment>
<comment type="catalytic activity">
    <reaction evidence="5">
        <text>L-methionyl-tRNA(fMet) + (6R)-10-formyltetrahydrofolate = N-formyl-L-methionyl-tRNA(fMet) + (6S)-5,6,7,8-tetrahydrofolate + H(+)</text>
        <dbReference type="Rhea" id="RHEA:24380"/>
        <dbReference type="Rhea" id="RHEA-COMP:9952"/>
        <dbReference type="Rhea" id="RHEA-COMP:9953"/>
        <dbReference type="ChEBI" id="CHEBI:15378"/>
        <dbReference type="ChEBI" id="CHEBI:57453"/>
        <dbReference type="ChEBI" id="CHEBI:78530"/>
        <dbReference type="ChEBI" id="CHEBI:78844"/>
        <dbReference type="ChEBI" id="CHEBI:195366"/>
        <dbReference type="EC" id="2.1.2.9"/>
    </reaction>
</comment>
<dbReference type="SUPFAM" id="SSF50486">
    <property type="entry name" value="FMT C-terminal domain-like"/>
    <property type="match status" value="1"/>
</dbReference>
<dbReference type="AlphaFoldDB" id="A0A095Z8B2"/>
<proteinExistence type="inferred from homology"/>
<evidence type="ECO:0000313" key="9">
    <source>
        <dbReference type="Proteomes" id="UP000029629"/>
    </source>
</evidence>
<name>A0A095Z8B2_9BURK</name>
<keyword evidence="3 5" id="KW-0808">Transferase</keyword>
<organism evidence="8 9">
    <name type="scientific">Oligella urethralis DNF00040</name>
    <dbReference type="NCBI Taxonomy" id="1401065"/>
    <lineage>
        <taxon>Bacteria</taxon>
        <taxon>Pseudomonadati</taxon>
        <taxon>Pseudomonadota</taxon>
        <taxon>Betaproteobacteria</taxon>
        <taxon>Burkholderiales</taxon>
        <taxon>Alcaligenaceae</taxon>
        <taxon>Oligella</taxon>
    </lineage>
</organism>
<dbReference type="InterPro" id="IPR041711">
    <property type="entry name" value="Met-tRNA-FMT_N"/>
</dbReference>
<dbReference type="CDD" id="cd08704">
    <property type="entry name" value="Met_tRNA_FMT_C"/>
    <property type="match status" value="1"/>
</dbReference>
<comment type="function">
    <text evidence="5">Attaches a formyl group to the free amino group of methionyl-tRNA(fMet). The formyl group appears to play a dual role in the initiator identity of N-formylmethionyl-tRNA by promoting its recognition by IF2 and preventing the misappropriation of this tRNA by the elongation apparatus.</text>
</comment>
<evidence type="ECO:0000313" key="8">
    <source>
        <dbReference type="EMBL" id="KGF30873.1"/>
    </source>
</evidence>
<dbReference type="EC" id="2.1.2.9" evidence="2 5"/>
<dbReference type="Gene3D" id="3.40.50.12230">
    <property type="match status" value="1"/>
</dbReference>
<dbReference type="GO" id="GO:0004479">
    <property type="term" value="F:methionyl-tRNA formyltransferase activity"/>
    <property type="evidence" value="ECO:0007669"/>
    <property type="project" value="UniProtKB-UniRule"/>
</dbReference>
<feature type="domain" description="Formyl transferase N-terminal" evidence="6">
    <location>
        <begin position="1"/>
        <end position="187"/>
    </location>
</feature>
<dbReference type="GO" id="GO:0005829">
    <property type="term" value="C:cytosol"/>
    <property type="evidence" value="ECO:0007669"/>
    <property type="project" value="TreeGrafter"/>
</dbReference>
<dbReference type="NCBIfam" id="TIGR00460">
    <property type="entry name" value="fmt"/>
    <property type="match status" value="1"/>
</dbReference>
<reference evidence="8 9" key="1">
    <citation type="submission" date="2014-07" db="EMBL/GenBank/DDBJ databases">
        <authorList>
            <person name="McCorrison J."/>
            <person name="Sanka R."/>
            <person name="Torralba M."/>
            <person name="Gillis M."/>
            <person name="Haft D.H."/>
            <person name="Methe B."/>
            <person name="Sutton G."/>
            <person name="Nelson K.E."/>
        </authorList>
    </citation>
    <scope>NUCLEOTIDE SEQUENCE [LARGE SCALE GENOMIC DNA]</scope>
    <source>
        <strain evidence="8 9">DNF00040</strain>
    </source>
</reference>
<evidence type="ECO:0000256" key="5">
    <source>
        <dbReference type="HAMAP-Rule" id="MF_00182"/>
    </source>
</evidence>
<dbReference type="Pfam" id="PF02911">
    <property type="entry name" value="Formyl_trans_C"/>
    <property type="match status" value="1"/>
</dbReference>
<dbReference type="Proteomes" id="UP000029629">
    <property type="component" value="Unassembled WGS sequence"/>
</dbReference>
<dbReference type="InterPro" id="IPR002376">
    <property type="entry name" value="Formyl_transf_N"/>
</dbReference>
<protein>
    <recommendedName>
        <fullName evidence="2 5">Methionyl-tRNA formyltransferase</fullName>
        <ecNumber evidence="2 5">2.1.2.9</ecNumber>
    </recommendedName>
</protein>
<dbReference type="OrthoDB" id="9802815at2"/>
<feature type="binding site" evidence="5">
    <location>
        <begin position="117"/>
        <end position="120"/>
    </location>
    <ligand>
        <name>(6S)-5,6,7,8-tetrahydrofolate</name>
        <dbReference type="ChEBI" id="CHEBI:57453"/>
    </ligand>
</feature>
<gene>
    <name evidence="5" type="primary">fmt</name>
    <name evidence="8" type="ORF">HMPREF2130_05495</name>
</gene>
<dbReference type="InterPro" id="IPR011034">
    <property type="entry name" value="Formyl_transferase-like_C_sf"/>
</dbReference>
<dbReference type="SUPFAM" id="SSF53328">
    <property type="entry name" value="Formyltransferase"/>
    <property type="match status" value="1"/>
</dbReference>
<dbReference type="EMBL" id="JRNI01000019">
    <property type="protein sequence ID" value="KGF30873.1"/>
    <property type="molecule type" value="Genomic_DNA"/>
</dbReference>
<evidence type="ECO:0000256" key="4">
    <source>
        <dbReference type="ARBA" id="ARBA00022917"/>
    </source>
</evidence>
<evidence type="ECO:0000259" key="6">
    <source>
        <dbReference type="Pfam" id="PF00551"/>
    </source>
</evidence>
<dbReference type="HAMAP" id="MF_00182">
    <property type="entry name" value="Formyl_trans"/>
    <property type="match status" value="1"/>
</dbReference>
<dbReference type="PANTHER" id="PTHR11138:SF5">
    <property type="entry name" value="METHIONYL-TRNA FORMYLTRANSFERASE, MITOCHONDRIAL"/>
    <property type="match status" value="1"/>
</dbReference>
<sequence>MKVVFAGTPEFARLAYAAIADAGFDVPLVMTQPDRRAGRGMKLSPSAVKQEALARGAELIQPLSLRLDGKHPEEAVAAKEALQAVQPDVIVVAAYGLILPQWTLDLAPYGCLNIHASLLPRWRGAAPIQRAIEAGDEYSGIGIMQMEAGLDTGPVLLEKQLKIGRMNAAQLHDALASLGAEAIVEVLTKLAAEGDAAFEPSVQAKEGVTYAAKLTKEEALLDWAESAMVLERRIRAFTPVPGARVNLAGFDEPVKVWSAELLETAHELAPGTILARSAEGVDVACGQGALRLTELQRAGGRRQTAEQFIQGWRN</sequence>
<dbReference type="InterPro" id="IPR036477">
    <property type="entry name" value="Formyl_transf_N_sf"/>
</dbReference>
<dbReference type="PANTHER" id="PTHR11138">
    <property type="entry name" value="METHIONYL-TRNA FORMYLTRANSFERASE"/>
    <property type="match status" value="1"/>
</dbReference>
<dbReference type="InterPro" id="IPR005793">
    <property type="entry name" value="Formyl_trans_C"/>
</dbReference>